<dbReference type="Gene3D" id="1.20.58.2180">
    <property type="match status" value="1"/>
</dbReference>
<keyword evidence="3" id="KW-1185">Reference proteome</keyword>
<dbReference type="GO" id="GO:0071281">
    <property type="term" value="P:cellular response to iron ion"/>
    <property type="evidence" value="ECO:0007669"/>
    <property type="project" value="TreeGrafter"/>
</dbReference>
<sequence>MGISSLKNQFTFSIRNLLITMLILTTQLLSIHFASAQSITDSAGRTVELPENIQRIYAAGAPAAILIYILAPDMLLGWPREPHDYEREYIASPYRDLPATGQLTGRGSSANLEKVLALKPDLILDFGSVKGTYASLADRTQQQTGIPYLLINGRFDKTADALRLLGKAIGREDRAEKLAVYTENLLSDIKQNLQTVDKKDRPRVYMARGPAGLETGLKGSINTEIIEQAGGINVIDPGEGKPIRRGLVNLSMEQVIVANPDIIITWDRTFFADVWDNPYWSNIPALQQKHVYLAPTAPFGWIDRPPSLNRLIGLKWLFGQFYPDKVKTDLSDDVKEFYKLFYHVDLENPETNNAALERLIQWAEKSK</sequence>
<dbReference type="Gene3D" id="3.40.50.1980">
    <property type="entry name" value="Nitrogenase molybdenum iron protein domain"/>
    <property type="match status" value="2"/>
</dbReference>
<gene>
    <name evidence="2" type="ORF">EV695_1351</name>
</gene>
<organism evidence="2 3">
    <name type="scientific">Cocleimonas flava</name>
    <dbReference type="NCBI Taxonomy" id="634765"/>
    <lineage>
        <taxon>Bacteria</taxon>
        <taxon>Pseudomonadati</taxon>
        <taxon>Pseudomonadota</taxon>
        <taxon>Gammaproteobacteria</taxon>
        <taxon>Thiotrichales</taxon>
        <taxon>Thiotrichaceae</taxon>
        <taxon>Cocleimonas</taxon>
    </lineage>
</organism>
<protein>
    <submittedName>
        <fullName evidence="2">Iron complex transport system substrate-binding protein</fullName>
    </submittedName>
</protein>
<comment type="caution">
    <text evidence="2">The sequence shown here is derived from an EMBL/GenBank/DDBJ whole genome shotgun (WGS) entry which is preliminary data.</text>
</comment>
<feature type="domain" description="Fe/B12 periplasmic-binding" evidence="1">
    <location>
        <begin position="55"/>
        <end position="325"/>
    </location>
</feature>
<evidence type="ECO:0000313" key="2">
    <source>
        <dbReference type="EMBL" id="TCJ86853.1"/>
    </source>
</evidence>
<name>A0A4R1EZD4_9GAMM</name>
<dbReference type="CDD" id="cd01147">
    <property type="entry name" value="HemV-2"/>
    <property type="match status" value="1"/>
</dbReference>
<dbReference type="InterPro" id="IPR050902">
    <property type="entry name" value="ABC_Transporter_SBP"/>
</dbReference>
<dbReference type="SUPFAM" id="SSF53807">
    <property type="entry name" value="Helical backbone' metal receptor"/>
    <property type="match status" value="1"/>
</dbReference>
<dbReference type="PROSITE" id="PS50983">
    <property type="entry name" value="FE_B12_PBP"/>
    <property type="match status" value="1"/>
</dbReference>
<accession>A0A4R1EZD4</accession>
<dbReference type="Pfam" id="PF01497">
    <property type="entry name" value="Peripla_BP_2"/>
    <property type="match status" value="1"/>
</dbReference>
<dbReference type="EMBL" id="SMFQ01000003">
    <property type="protein sequence ID" value="TCJ86853.1"/>
    <property type="molecule type" value="Genomic_DNA"/>
</dbReference>
<dbReference type="Proteomes" id="UP000294887">
    <property type="component" value="Unassembled WGS sequence"/>
</dbReference>
<evidence type="ECO:0000259" key="1">
    <source>
        <dbReference type="PROSITE" id="PS50983"/>
    </source>
</evidence>
<reference evidence="2 3" key="1">
    <citation type="submission" date="2019-03" db="EMBL/GenBank/DDBJ databases">
        <title>Genomic Encyclopedia of Type Strains, Phase IV (KMG-IV): sequencing the most valuable type-strain genomes for metagenomic binning, comparative biology and taxonomic classification.</title>
        <authorList>
            <person name="Goeker M."/>
        </authorList>
    </citation>
    <scope>NUCLEOTIDE SEQUENCE [LARGE SCALE GENOMIC DNA]</scope>
    <source>
        <strain evidence="2 3">DSM 24830</strain>
    </source>
</reference>
<dbReference type="PANTHER" id="PTHR30535:SF34">
    <property type="entry name" value="MOLYBDATE-BINDING PROTEIN MOLA"/>
    <property type="match status" value="1"/>
</dbReference>
<dbReference type="InterPro" id="IPR002491">
    <property type="entry name" value="ABC_transptr_periplasmic_BD"/>
</dbReference>
<dbReference type="PANTHER" id="PTHR30535">
    <property type="entry name" value="VITAMIN B12-BINDING PROTEIN"/>
    <property type="match status" value="1"/>
</dbReference>
<dbReference type="AlphaFoldDB" id="A0A4R1EZD4"/>
<evidence type="ECO:0000313" key="3">
    <source>
        <dbReference type="Proteomes" id="UP000294887"/>
    </source>
</evidence>
<proteinExistence type="predicted"/>